<dbReference type="InterPro" id="IPR029044">
    <property type="entry name" value="Nucleotide-diphossugar_trans"/>
</dbReference>
<dbReference type="CDD" id="cd04182">
    <property type="entry name" value="GT_2_like_f"/>
    <property type="match status" value="1"/>
</dbReference>
<gene>
    <name evidence="2" type="ORF">BN13_880002</name>
</gene>
<dbReference type="PANTHER" id="PTHR43777">
    <property type="entry name" value="MOLYBDENUM COFACTOR CYTIDYLYLTRANSFERASE"/>
    <property type="match status" value="1"/>
</dbReference>
<sequence length="227" mass="23151">MAQTPFPVGGLILAAGAGRRMGGPKALVRPRPDGPTLLEHTITVLRRAGIEDITTVLGAEATHVLPYAASAGARVILADDWAQGMGASLRAGLSALAARPCGATGFDAVLVTLVDLPDVTPEVIRRVLAQTRAVHGARAAEAADAAAVHNGEWATAVARAAYEGKPGHPVVLGRATWPDVVATATGDRGARDFLRAADPVLIECGDLASGADVDTPADLARRRAGDG</sequence>
<evidence type="ECO:0000313" key="3">
    <source>
        <dbReference type="Proteomes" id="UP000035720"/>
    </source>
</evidence>
<dbReference type="AlphaFoldDB" id="A0A077MFI8"/>
<dbReference type="Gene3D" id="3.90.550.10">
    <property type="entry name" value="Spore Coat Polysaccharide Biosynthesis Protein SpsA, Chain A"/>
    <property type="match status" value="1"/>
</dbReference>
<comment type="caution">
    <text evidence="2">The sequence shown here is derived from an EMBL/GenBank/DDBJ whole genome shotgun (WGS) entry which is preliminary data.</text>
</comment>
<organism evidence="2 3">
    <name type="scientific">Nostocoides jenkinsii Ben 74</name>
    <dbReference type="NCBI Taxonomy" id="1193518"/>
    <lineage>
        <taxon>Bacteria</taxon>
        <taxon>Bacillati</taxon>
        <taxon>Actinomycetota</taxon>
        <taxon>Actinomycetes</taxon>
        <taxon>Micrococcales</taxon>
        <taxon>Intrasporangiaceae</taxon>
        <taxon>Nostocoides</taxon>
    </lineage>
</organism>
<reference evidence="2 3" key="1">
    <citation type="journal article" date="2013" name="ISME J.">
        <title>A metabolic model for members of the genus Tetrasphaera involved in enhanced biological phosphorus removal.</title>
        <authorList>
            <person name="Kristiansen R."/>
            <person name="Nguyen H.T.T."/>
            <person name="Saunders A.M."/>
            <person name="Nielsen J.L."/>
            <person name="Wimmer R."/>
            <person name="Le V.Q."/>
            <person name="McIlroy S.J."/>
            <person name="Petrovski S."/>
            <person name="Seviour R.J."/>
            <person name="Calteau A."/>
            <person name="Nielsen K.L."/>
            <person name="Nielsen P.H."/>
        </authorList>
    </citation>
    <scope>NUCLEOTIDE SEQUENCE [LARGE SCALE GENOMIC DNA]</scope>
    <source>
        <strain evidence="2 3">Ben 74</strain>
    </source>
</reference>
<dbReference type="GO" id="GO:0016779">
    <property type="term" value="F:nucleotidyltransferase activity"/>
    <property type="evidence" value="ECO:0007669"/>
    <property type="project" value="UniProtKB-ARBA"/>
</dbReference>
<dbReference type="Proteomes" id="UP000035720">
    <property type="component" value="Unassembled WGS sequence"/>
</dbReference>
<dbReference type="PANTHER" id="PTHR43777:SF1">
    <property type="entry name" value="MOLYBDENUM COFACTOR CYTIDYLYLTRANSFERASE"/>
    <property type="match status" value="1"/>
</dbReference>
<protein>
    <recommendedName>
        <fullName evidence="1">MobA-like NTP transferase domain-containing protein</fullName>
    </recommendedName>
</protein>
<dbReference type="STRING" id="1193518.BN13_880002"/>
<proteinExistence type="predicted"/>
<dbReference type="InterPro" id="IPR025877">
    <property type="entry name" value="MobA-like_NTP_Trfase"/>
</dbReference>
<dbReference type="EMBL" id="CAJC01000203">
    <property type="protein sequence ID" value="CCI54880.1"/>
    <property type="molecule type" value="Genomic_DNA"/>
</dbReference>
<evidence type="ECO:0000259" key="1">
    <source>
        <dbReference type="Pfam" id="PF12804"/>
    </source>
</evidence>
<dbReference type="Pfam" id="PF12804">
    <property type="entry name" value="NTP_transf_3"/>
    <property type="match status" value="1"/>
</dbReference>
<dbReference type="SUPFAM" id="SSF53448">
    <property type="entry name" value="Nucleotide-diphospho-sugar transferases"/>
    <property type="match status" value="1"/>
</dbReference>
<keyword evidence="3" id="KW-1185">Reference proteome</keyword>
<dbReference type="RefSeq" id="WP_235434043.1">
    <property type="nucleotide sequence ID" value="NZ_HF571038.1"/>
</dbReference>
<name>A0A077MFI8_9MICO</name>
<feature type="domain" description="MobA-like NTP transferase" evidence="1">
    <location>
        <begin position="10"/>
        <end position="198"/>
    </location>
</feature>
<evidence type="ECO:0000313" key="2">
    <source>
        <dbReference type="EMBL" id="CCI54880.1"/>
    </source>
</evidence>
<accession>A0A077MFI8</accession>